<evidence type="ECO:0000256" key="8">
    <source>
        <dbReference type="ARBA" id="ARBA00023136"/>
    </source>
</evidence>
<organism evidence="12 13">
    <name type="scientific">Mytilus coruscus</name>
    <name type="common">Sea mussel</name>
    <dbReference type="NCBI Taxonomy" id="42192"/>
    <lineage>
        <taxon>Eukaryota</taxon>
        <taxon>Metazoa</taxon>
        <taxon>Spiralia</taxon>
        <taxon>Lophotrochozoa</taxon>
        <taxon>Mollusca</taxon>
        <taxon>Bivalvia</taxon>
        <taxon>Autobranchia</taxon>
        <taxon>Pteriomorphia</taxon>
        <taxon>Mytilida</taxon>
        <taxon>Mytiloidea</taxon>
        <taxon>Mytilidae</taxon>
        <taxon>Mytilinae</taxon>
        <taxon>Mytilus</taxon>
    </lineage>
</organism>
<evidence type="ECO:0000256" key="2">
    <source>
        <dbReference type="ARBA" id="ARBA00008661"/>
    </source>
</evidence>
<reference evidence="12 13" key="1">
    <citation type="submission" date="2020-06" db="EMBL/GenBank/DDBJ databases">
        <authorList>
            <person name="Li R."/>
            <person name="Bekaert M."/>
        </authorList>
    </citation>
    <scope>NUCLEOTIDE SEQUENCE [LARGE SCALE GENOMIC DNA]</scope>
    <source>
        <strain evidence="13">wild</strain>
    </source>
</reference>
<evidence type="ECO:0000256" key="1">
    <source>
        <dbReference type="ARBA" id="ARBA00004606"/>
    </source>
</evidence>
<evidence type="ECO:0000259" key="11">
    <source>
        <dbReference type="Pfam" id="PF02434"/>
    </source>
</evidence>
<proteinExistence type="inferred from homology"/>
<dbReference type="GO" id="GO:0016757">
    <property type="term" value="F:glycosyltransferase activity"/>
    <property type="evidence" value="ECO:0007669"/>
    <property type="project" value="UniProtKB-KW"/>
</dbReference>
<name>A0A6J8DS74_MYTCO</name>
<evidence type="ECO:0000256" key="6">
    <source>
        <dbReference type="ARBA" id="ARBA00022968"/>
    </source>
</evidence>
<gene>
    <name evidence="12" type="ORF">MCOR_43299</name>
</gene>
<comment type="subcellular location">
    <subcellularLocation>
        <location evidence="9">Endomembrane system</location>
        <topology evidence="9">Single-pass membrane protein</topology>
    </subcellularLocation>
    <subcellularLocation>
        <location evidence="1">Membrane</location>
        <topology evidence="1">Single-pass type II membrane protein</topology>
    </subcellularLocation>
</comment>
<keyword evidence="10" id="KW-0732">Signal</keyword>
<dbReference type="EC" id="2.4.1.-" evidence="12"/>
<sequence length="485" mass="56306">MTRRRSSHSFLSLISIAICLLILCPNGLVKSEEEEDNELTADQIIFVVVTQPNKYHVSRAEEFKNHFKAQFTDIDKDDHPKLYFTHKEWDNMNGAWTFFPIFKLLEEELDDKAWVFICEEETRLNIQELTEVLSNFDHEEDYFLGHALQDQQATIIHHYAFHDNPKSFSYPDIGAGVALSNSLFTRIGENWPDEEYRLDFSIDPKYELARYIDNDGKGVKMTDIKQLCTTRSSKGCATWYPTPFPDCGKEIHEDKLFVAVKTCEKFHKDRISVVKATWGNTTTHIEYYSETEDPDVPTVDLGIPNTERGHCGKTMAIINRFDSHPDFQGYTWLLIADDDTIINLKRLRKLLACYDSKEPIHLGERYGYNVAKYRWGYDYITGGGGMLLSRAAVDIMKKNNLINCNTNESPDDMTLGMKLKGIGVPLIHTIYLHQARLEDYSPEFLRPRTHVSFHKHWMNDPYKVYDYLMKEPVEEPVIEEGHDEL</sequence>
<evidence type="ECO:0000256" key="9">
    <source>
        <dbReference type="ARBA" id="ARBA00037847"/>
    </source>
</evidence>
<keyword evidence="5" id="KW-0812">Transmembrane</keyword>
<dbReference type="InterPro" id="IPR003378">
    <property type="entry name" value="Fringe-like_glycosylTrfase"/>
</dbReference>
<keyword evidence="4 12" id="KW-0808">Transferase</keyword>
<evidence type="ECO:0000256" key="5">
    <source>
        <dbReference type="ARBA" id="ARBA00022692"/>
    </source>
</evidence>
<protein>
    <submittedName>
        <fullName evidence="12">B3GALTL</fullName>
        <ecNumber evidence="12">2.4.1.-</ecNumber>
    </submittedName>
</protein>
<dbReference type="InterPro" id="IPR029044">
    <property type="entry name" value="Nucleotide-diphossugar_trans"/>
</dbReference>
<dbReference type="EMBL" id="CACVKT020007684">
    <property type="protein sequence ID" value="CAC5410094.1"/>
    <property type="molecule type" value="Genomic_DNA"/>
</dbReference>
<dbReference type="GO" id="GO:0016020">
    <property type="term" value="C:membrane"/>
    <property type="evidence" value="ECO:0007669"/>
    <property type="project" value="UniProtKB-SubCell"/>
</dbReference>
<dbReference type="SUPFAM" id="SSF53448">
    <property type="entry name" value="Nucleotide-diphospho-sugar transferases"/>
    <property type="match status" value="1"/>
</dbReference>
<evidence type="ECO:0000256" key="3">
    <source>
        <dbReference type="ARBA" id="ARBA00022676"/>
    </source>
</evidence>
<keyword evidence="6" id="KW-0735">Signal-anchor</keyword>
<keyword evidence="7" id="KW-1133">Transmembrane helix</keyword>
<evidence type="ECO:0000313" key="13">
    <source>
        <dbReference type="Proteomes" id="UP000507470"/>
    </source>
</evidence>
<dbReference type="Pfam" id="PF02434">
    <property type="entry name" value="Fringe"/>
    <property type="match status" value="2"/>
</dbReference>
<evidence type="ECO:0000313" key="12">
    <source>
        <dbReference type="EMBL" id="CAC5410094.1"/>
    </source>
</evidence>
<dbReference type="OrthoDB" id="421979at2759"/>
<keyword evidence="13" id="KW-1185">Reference proteome</keyword>
<comment type="similarity">
    <text evidence="2">Belongs to the glycosyltransferase 31 family.</text>
</comment>
<keyword evidence="8" id="KW-0472">Membrane</keyword>
<dbReference type="FunFam" id="3.90.550.50:FF:000008">
    <property type="entry name" value="Beta-1,3-glucosyltransferase"/>
    <property type="match status" value="1"/>
</dbReference>
<dbReference type="Gene3D" id="3.90.550.50">
    <property type="match status" value="2"/>
</dbReference>
<dbReference type="PANTHER" id="PTHR10811">
    <property type="entry name" value="FRINGE-RELATED"/>
    <property type="match status" value="1"/>
</dbReference>
<evidence type="ECO:0000256" key="4">
    <source>
        <dbReference type="ARBA" id="ARBA00022679"/>
    </source>
</evidence>
<evidence type="ECO:0000256" key="10">
    <source>
        <dbReference type="SAM" id="SignalP"/>
    </source>
</evidence>
<keyword evidence="3 12" id="KW-0328">Glycosyltransferase</keyword>
<feature type="signal peptide" evidence="10">
    <location>
        <begin position="1"/>
        <end position="31"/>
    </location>
</feature>
<dbReference type="AlphaFoldDB" id="A0A6J8DS74"/>
<dbReference type="GO" id="GO:0012505">
    <property type="term" value="C:endomembrane system"/>
    <property type="evidence" value="ECO:0007669"/>
    <property type="project" value="UniProtKB-SubCell"/>
</dbReference>
<evidence type="ECO:0000256" key="7">
    <source>
        <dbReference type="ARBA" id="ARBA00022989"/>
    </source>
</evidence>
<feature type="chain" id="PRO_5027016896" evidence="10">
    <location>
        <begin position="32"/>
        <end position="485"/>
    </location>
</feature>
<dbReference type="Proteomes" id="UP000507470">
    <property type="component" value="Unassembled WGS sequence"/>
</dbReference>
<accession>A0A6J8DS74</accession>
<feature type="domain" description="Fringe-like glycosyltransferase" evidence="11">
    <location>
        <begin position="250"/>
        <end position="458"/>
    </location>
</feature>
<feature type="domain" description="Fringe-like glycosyltransferase" evidence="11">
    <location>
        <begin position="45"/>
        <end position="187"/>
    </location>
</feature>